<reference evidence="2 3" key="1">
    <citation type="submission" date="2024-06" db="EMBL/GenBank/DDBJ databases">
        <title>Sorghum-associated microbial communities from plants grown in Nebraska, USA.</title>
        <authorList>
            <person name="Schachtman D."/>
        </authorList>
    </citation>
    <scope>NUCLEOTIDE SEQUENCE [LARGE SCALE GENOMIC DNA]</scope>
    <source>
        <strain evidence="2 3">1288</strain>
    </source>
</reference>
<keyword evidence="3" id="KW-1185">Reference proteome</keyword>
<dbReference type="EMBL" id="JBEPME010000003">
    <property type="protein sequence ID" value="MET3657529.1"/>
    <property type="molecule type" value="Genomic_DNA"/>
</dbReference>
<feature type="region of interest" description="Disordered" evidence="1">
    <location>
        <begin position="29"/>
        <end position="100"/>
    </location>
</feature>
<dbReference type="Proteomes" id="UP001549104">
    <property type="component" value="Unassembled WGS sequence"/>
</dbReference>
<evidence type="ECO:0000256" key="1">
    <source>
        <dbReference type="SAM" id="MobiDB-lite"/>
    </source>
</evidence>
<dbReference type="PROSITE" id="PS51257">
    <property type="entry name" value="PROKAR_LIPOPROTEIN"/>
    <property type="match status" value="1"/>
</dbReference>
<protein>
    <recommendedName>
        <fullName evidence="4">DNA primase</fullName>
    </recommendedName>
</protein>
<comment type="caution">
    <text evidence="2">The sequence shown here is derived from an EMBL/GenBank/DDBJ whole genome shotgun (WGS) entry which is preliminary data.</text>
</comment>
<feature type="compositionally biased region" description="Acidic residues" evidence="1">
    <location>
        <begin position="44"/>
        <end position="100"/>
    </location>
</feature>
<name>A0ABV2KBR5_SPOPS</name>
<organism evidence="2 3">
    <name type="scientific">Sporosarcina psychrophila</name>
    <name type="common">Bacillus psychrophilus</name>
    <dbReference type="NCBI Taxonomy" id="1476"/>
    <lineage>
        <taxon>Bacteria</taxon>
        <taxon>Bacillati</taxon>
        <taxon>Bacillota</taxon>
        <taxon>Bacilli</taxon>
        <taxon>Bacillales</taxon>
        <taxon>Caryophanaceae</taxon>
        <taxon>Sporosarcina</taxon>
    </lineage>
</organism>
<accession>A0ABV2KBR5</accession>
<evidence type="ECO:0000313" key="3">
    <source>
        <dbReference type="Proteomes" id="UP001549104"/>
    </source>
</evidence>
<sequence length="100" mass="10268">MALKLTGEKKWLKLGAATILSVGMLAACGDGEDDVDVDVNNPVEDVDPNDGTDTNVDVDTDDGTDADVDVDTDDGTDADVDVDTDDGTDTDADSDDGTEG</sequence>
<proteinExistence type="predicted"/>
<gene>
    <name evidence="2" type="ORF">ABIC55_002616</name>
</gene>
<evidence type="ECO:0008006" key="4">
    <source>
        <dbReference type="Google" id="ProtNLM"/>
    </source>
</evidence>
<dbReference type="RefSeq" id="WP_354313378.1">
    <property type="nucleotide sequence ID" value="NZ_JBEPME010000003.1"/>
</dbReference>
<evidence type="ECO:0000313" key="2">
    <source>
        <dbReference type="EMBL" id="MET3657529.1"/>
    </source>
</evidence>